<accession>A0A8J2SCC8</accession>
<feature type="transmembrane region" description="Helical" evidence="2">
    <location>
        <begin position="84"/>
        <end position="107"/>
    </location>
</feature>
<name>A0A8J2SCC8_9STRA</name>
<dbReference type="AlphaFoldDB" id="A0A8J2SCC8"/>
<keyword evidence="2" id="KW-0472">Membrane</keyword>
<keyword evidence="4" id="KW-1185">Reference proteome</keyword>
<feature type="transmembrane region" description="Helical" evidence="2">
    <location>
        <begin position="44"/>
        <end position="64"/>
    </location>
</feature>
<feature type="transmembrane region" description="Helical" evidence="2">
    <location>
        <begin position="149"/>
        <end position="173"/>
    </location>
</feature>
<protein>
    <submittedName>
        <fullName evidence="3">Uncharacterized protein</fullName>
    </submittedName>
</protein>
<proteinExistence type="predicted"/>
<keyword evidence="2" id="KW-1133">Transmembrane helix</keyword>
<gene>
    <name evidence="3" type="ORF">PECAL_2P08450</name>
</gene>
<dbReference type="Proteomes" id="UP000789595">
    <property type="component" value="Unassembled WGS sequence"/>
</dbReference>
<feature type="region of interest" description="Disordered" evidence="1">
    <location>
        <begin position="263"/>
        <end position="323"/>
    </location>
</feature>
<evidence type="ECO:0000256" key="2">
    <source>
        <dbReference type="SAM" id="Phobius"/>
    </source>
</evidence>
<reference evidence="3" key="1">
    <citation type="submission" date="2021-11" db="EMBL/GenBank/DDBJ databases">
        <authorList>
            <consortium name="Genoscope - CEA"/>
            <person name="William W."/>
        </authorList>
    </citation>
    <scope>NUCLEOTIDE SEQUENCE</scope>
</reference>
<keyword evidence="2" id="KW-0812">Transmembrane</keyword>
<dbReference type="EMBL" id="CAKKNE010000002">
    <property type="protein sequence ID" value="CAH0367806.1"/>
    <property type="molecule type" value="Genomic_DNA"/>
</dbReference>
<evidence type="ECO:0000313" key="4">
    <source>
        <dbReference type="Proteomes" id="UP000789595"/>
    </source>
</evidence>
<organism evidence="3 4">
    <name type="scientific">Pelagomonas calceolata</name>
    <dbReference type="NCBI Taxonomy" id="35677"/>
    <lineage>
        <taxon>Eukaryota</taxon>
        <taxon>Sar</taxon>
        <taxon>Stramenopiles</taxon>
        <taxon>Ochrophyta</taxon>
        <taxon>Pelagophyceae</taxon>
        <taxon>Pelagomonadales</taxon>
        <taxon>Pelagomonadaceae</taxon>
        <taxon>Pelagomonas</taxon>
    </lineage>
</organism>
<feature type="transmembrane region" description="Helical" evidence="2">
    <location>
        <begin position="119"/>
        <end position="143"/>
    </location>
</feature>
<evidence type="ECO:0000313" key="3">
    <source>
        <dbReference type="EMBL" id="CAH0367806.1"/>
    </source>
</evidence>
<sequence>MCTPLRAAGCALNLATGAWVFSLNTAPKPSNEQPAEERRESPGAAARALVLVLVTIGCLGRGLADGAQILACPACEEVDWPCRMVRALAGSGFLGAYAALAVFLFALRRGVDGLPCPRATALFSLLVAVWAALVVTMAGRAATATDVTIAQACGTAVLVVYAISCAVVAAALAKTRADLLRALGDSPRQGRAKAPPALLSLLDRAVALSAGVCLAQGVRYALWAREMNALPCDAACAADLLANVLLELAPCLVGALLLRPRGEASPPRGERARLRAQSPLRPPRSAGEAAAAAAARAIRVQSAPPPSTELKTYDATVARTPTA</sequence>
<evidence type="ECO:0000256" key="1">
    <source>
        <dbReference type="SAM" id="MobiDB-lite"/>
    </source>
</evidence>
<feature type="compositionally biased region" description="Low complexity" evidence="1">
    <location>
        <begin position="286"/>
        <end position="297"/>
    </location>
</feature>
<comment type="caution">
    <text evidence="3">The sequence shown here is derived from an EMBL/GenBank/DDBJ whole genome shotgun (WGS) entry which is preliminary data.</text>
</comment>